<organism evidence="2">
    <name type="scientific">Ostreobium quekettii</name>
    <dbReference type="NCBI Taxonomy" id="121088"/>
    <lineage>
        <taxon>Eukaryota</taxon>
        <taxon>Viridiplantae</taxon>
        <taxon>Chlorophyta</taxon>
        <taxon>core chlorophytes</taxon>
        <taxon>Ulvophyceae</taxon>
        <taxon>TCBD clade</taxon>
        <taxon>Bryopsidales</taxon>
        <taxon>Ostreobineae</taxon>
        <taxon>Ostreobiaceae</taxon>
        <taxon>Ostreobium</taxon>
    </lineage>
</organism>
<evidence type="ECO:0000259" key="1">
    <source>
        <dbReference type="Pfam" id="PF00961"/>
    </source>
</evidence>
<feature type="domain" description="Homing endonuclease LAGLIDADG" evidence="1">
    <location>
        <begin position="94"/>
        <end position="175"/>
    </location>
</feature>
<reference evidence="2" key="1">
    <citation type="journal article" date="2019" name="PeerJ">
        <title>The inflated mitochondrial genomes of siphonous green algae reflect processes driving expansion of noncoding DNA and proliferation of introns.</title>
        <authorList>
            <person name="Repetti S.I."/>
            <person name="Jackson C.J."/>
            <person name="Judd L.M."/>
            <person name="Wick R.R."/>
            <person name="Holt K.E."/>
            <person name="Verbruggen H."/>
        </authorList>
    </citation>
    <scope>NUCLEOTIDE SEQUENCE</scope>
    <source>
        <strain evidence="2">SAG6.99</strain>
    </source>
</reference>
<accession>A0A650BX89</accession>
<proteinExistence type="predicted"/>
<protein>
    <submittedName>
        <fullName evidence="2">Putative LAGLIDADG endonuclease</fullName>
    </submittedName>
</protein>
<gene>
    <name evidence="2" type="primary">orf328</name>
</gene>
<dbReference type="SUPFAM" id="SSF55608">
    <property type="entry name" value="Homing endonucleases"/>
    <property type="match status" value="2"/>
</dbReference>
<sequence>MLGRLDAVKVSRKTEQSLQRLTIYQQVISPLVAYRLRSNLQSHMVQAYTIATGRSFESTPETVRGATFDLVPFLNDYPCHDHKTPTQDFLVWFIGFFEADGCLSFKKNLRPLHFVIRQKDPKVLYYIRNHLGFGHIYHDTDGYYSFRVYKQQHTGLLVKLLNGNLVLQRIKKRYRDLFTCERSVYPSIQDAWLSGFTQGDGGFNINISRRDKTRTGYRVRLRYYLDQKEAEKDLSYIASHLIRSGRVRPRSGDKMYRYTMDTHSTIPLLSYYFQKFPLQGLKHILQVKWFKAYHLIQTKAHLTEYGLCRIRRIKLSMEELLKATDTEL</sequence>
<name>A0A650BX89_9CHLO</name>
<keyword evidence="2" id="KW-0496">Mitochondrion</keyword>
<dbReference type="AlphaFoldDB" id="A0A650BX89"/>
<dbReference type="RefSeq" id="YP_009720765.1">
    <property type="nucleotide sequence ID" value="NC_045361.1"/>
</dbReference>
<keyword evidence="2" id="KW-0378">Hydrolase</keyword>
<dbReference type="Pfam" id="PF00961">
    <property type="entry name" value="LAGLIDADG_1"/>
    <property type="match status" value="2"/>
</dbReference>
<dbReference type="EMBL" id="MN514984">
    <property type="protein sequence ID" value="QGQ61977.1"/>
    <property type="molecule type" value="Genomic_DNA"/>
</dbReference>
<dbReference type="InterPro" id="IPR027434">
    <property type="entry name" value="Homing_endonucl"/>
</dbReference>
<feature type="domain" description="Homing endonuclease LAGLIDADG" evidence="1">
    <location>
        <begin position="193"/>
        <end position="293"/>
    </location>
</feature>
<keyword evidence="2" id="KW-0540">Nuclease</keyword>
<dbReference type="GO" id="GO:0005739">
    <property type="term" value="C:mitochondrion"/>
    <property type="evidence" value="ECO:0007669"/>
    <property type="project" value="UniProtKB-ARBA"/>
</dbReference>
<dbReference type="Gene3D" id="3.10.28.10">
    <property type="entry name" value="Homing endonucleases"/>
    <property type="match status" value="2"/>
</dbReference>
<dbReference type="PANTHER" id="PTHR36181:SF2">
    <property type="entry name" value="INTRON-ENCODED ENDONUCLEASE AI3-RELATED"/>
    <property type="match status" value="1"/>
</dbReference>
<evidence type="ECO:0000313" key="2">
    <source>
        <dbReference type="EMBL" id="QGQ61977.1"/>
    </source>
</evidence>
<dbReference type="InterPro" id="IPR004860">
    <property type="entry name" value="LAGLIDADG_dom"/>
</dbReference>
<geneLocation type="mitochondrion" evidence="2"/>
<keyword evidence="2" id="KW-0255">Endonuclease</keyword>
<dbReference type="PANTHER" id="PTHR36181">
    <property type="entry name" value="INTRON-ENCODED ENDONUCLEASE AI3-RELATED"/>
    <property type="match status" value="1"/>
</dbReference>
<dbReference type="GO" id="GO:0004519">
    <property type="term" value="F:endonuclease activity"/>
    <property type="evidence" value="ECO:0007669"/>
    <property type="project" value="UniProtKB-KW"/>
</dbReference>
<dbReference type="InterPro" id="IPR051289">
    <property type="entry name" value="LAGLIDADG_Endonuclease"/>
</dbReference>
<dbReference type="GeneID" id="42903352"/>